<organism evidence="1 2">
    <name type="scientific">Pseudoflavonifractor capillosus ATCC 29799</name>
    <dbReference type="NCBI Taxonomy" id="411467"/>
    <lineage>
        <taxon>Bacteria</taxon>
        <taxon>Bacillati</taxon>
        <taxon>Bacillota</taxon>
        <taxon>Clostridia</taxon>
        <taxon>Eubacteriales</taxon>
        <taxon>Oscillospiraceae</taxon>
        <taxon>Pseudoflavonifractor</taxon>
    </lineage>
</organism>
<keyword evidence="2" id="KW-1185">Reference proteome</keyword>
<evidence type="ECO:0000313" key="2">
    <source>
        <dbReference type="Proteomes" id="UP000003639"/>
    </source>
</evidence>
<dbReference type="AlphaFoldDB" id="A6NZV1"/>
<evidence type="ECO:0000313" key="1">
    <source>
        <dbReference type="EMBL" id="EDM98455.1"/>
    </source>
</evidence>
<sequence>MYFKFMLSGHSFPVSLVIKTGRGHLLLPPDLRFASGLPAYHPVKSSESKAAPT</sequence>
<dbReference type="EMBL" id="AAXG02000034">
    <property type="protein sequence ID" value="EDM98455.1"/>
    <property type="molecule type" value="Genomic_DNA"/>
</dbReference>
<protein>
    <submittedName>
        <fullName evidence="1">Uncharacterized protein</fullName>
    </submittedName>
</protein>
<proteinExistence type="predicted"/>
<dbReference type="STRING" id="411467.BACCAP_03756"/>
<comment type="caution">
    <text evidence="1">The sequence shown here is derived from an EMBL/GenBank/DDBJ whole genome shotgun (WGS) entry which is preliminary data.</text>
</comment>
<accession>A6NZV1</accession>
<reference evidence="1 2" key="1">
    <citation type="submission" date="2007-04" db="EMBL/GenBank/DDBJ databases">
        <authorList>
            <person name="Fulton L."/>
            <person name="Clifton S."/>
            <person name="Fulton B."/>
            <person name="Xu J."/>
            <person name="Minx P."/>
            <person name="Pepin K.H."/>
            <person name="Johnson M."/>
            <person name="Thiruvilangam P."/>
            <person name="Bhonagiri V."/>
            <person name="Nash W.E."/>
            <person name="Mardis E.R."/>
            <person name="Wilson R.K."/>
        </authorList>
    </citation>
    <scope>NUCLEOTIDE SEQUENCE [LARGE SCALE GENOMIC DNA]</scope>
    <source>
        <strain evidence="1 2">ATCC 29799</strain>
    </source>
</reference>
<gene>
    <name evidence="1" type="ORF">BACCAP_03756</name>
</gene>
<reference evidence="1 2" key="2">
    <citation type="submission" date="2007-06" db="EMBL/GenBank/DDBJ databases">
        <title>Draft genome sequence of Pseudoflavonifractor capillosus ATCC 29799.</title>
        <authorList>
            <person name="Sudarsanam P."/>
            <person name="Ley R."/>
            <person name="Guruge J."/>
            <person name="Turnbaugh P.J."/>
            <person name="Mahowald M."/>
            <person name="Liep D."/>
            <person name="Gordon J."/>
        </authorList>
    </citation>
    <scope>NUCLEOTIDE SEQUENCE [LARGE SCALE GENOMIC DNA]</scope>
    <source>
        <strain evidence="1 2">ATCC 29799</strain>
    </source>
</reference>
<name>A6NZV1_9FIRM</name>
<dbReference type="Proteomes" id="UP000003639">
    <property type="component" value="Unassembled WGS sequence"/>
</dbReference>